<keyword evidence="3" id="KW-1185">Reference proteome</keyword>
<dbReference type="Pfam" id="PF14316">
    <property type="entry name" value="DUF4381"/>
    <property type="match status" value="1"/>
</dbReference>
<dbReference type="Proteomes" id="UP001589645">
    <property type="component" value="Unassembled WGS sequence"/>
</dbReference>
<feature type="transmembrane region" description="Helical" evidence="1">
    <location>
        <begin position="32"/>
        <end position="52"/>
    </location>
</feature>
<gene>
    <name evidence="2" type="ORF">ACFFUV_18385</name>
</gene>
<reference evidence="2 3" key="1">
    <citation type="submission" date="2024-09" db="EMBL/GenBank/DDBJ databases">
        <authorList>
            <person name="Sun Q."/>
            <person name="Mori K."/>
        </authorList>
    </citation>
    <scope>NUCLEOTIDE SEQUENCE [LARGE SCALE GENOMIC DNA]</scope>
    <source>
        <strain evidence="2 3">CECT 8064</strain>
    </source>
</reference>
<comment type="caution">
    <text evidence="2">The sequence shown here is derived from an EMBL/GenBank/DDBJ whole genome shotgun (WGS) entry which is preliminary data.</text>
</comment>
<dbReference type="RefSeq" id="WP_390195641.1">
    <property type="nucleotide sequence ID" value="NZ_JBHMEP010000008.1"/>
</dbReference>
<organism evidence="2 3">
    <name type="scientific">Vibrio olivae</name>
    <dbReference type="NCBI Taxonomy" id="1243002"/>
    <lineage>
        <taxon>Bacteria</taxon>
        <taxon>Pseudomonadati</taxon>
        <taxon>Pseudomonadota</taxon>
        <taxon>Gammaproteobacteria</taxon>
        <taxon>Vibrionales</taxon>
        <taxon>Vibrionaceae</taxon>
        <taxon>Vibrio</taxon>
    </lineage>
</organism>
<keyword evidence="1" id="KW-1133">Transmembrane helix</keyword>
<dbReference type="EMBL" id="JBHMEP010000008">
    <property type="protein sequence ID" value="MFB9136941.1"/>
    <property type="molecule type" value="Genomic_DNA"/>
</dbReference>
<dbReference type="InterPro" id="IPR025489">
    <property type="entry name" value="DUF4381"/>
</dbReference>
<protein>
    <submittedName>
        <fullName evidence="2">DUF4381 domain-containing protein</fullName>
    </submittedName>
</protein>
<proteinExistence type="predicted"/>
<evidence type="ECO:0000313" key="2">
    <source>
        <dbReference type="EMBL" id="MFB9136941.1"/>
    </source>
</evidence>
<accession>A0ABV5HTS8</accession>
<evidence type="ECO:0000313" key="3">
    <source>
        <dbReference type="Proteomes" id="UP001589645"/>
    </source>
</evidence>
<sequence>MAEHLAPSNYTLRHLLEVPVPDAVSWWPQTFGWYYIMSVMLLVGVVLVGMWGRCWWHNRYRREALASLKQLRADDPKAGDRLYRLLKIVLTHLSDKNAATYGHAFLVRLDDYQPAGCYQDALGAAWLESLVNPKNVLSVDEVQQLLNRSDYWLRHHQEVKHV</sequence>
<name>A0ABV5HTS8_9VIBR</name>
<evidence type="ECO:0000256" key="1">
    <source>
        <dbReference type="SAM" id="Phobius"/>
    </source>
</evidence>
<keyword evidence="1" id="KW-0472">Membrane</keyword>
<keyword evidence="1" id="KW-0812">Transmembrane</keyword>